<dbReference type="EMBL" id="LJCR01000110">
    <property type="protein sequence ID" value="KPV54121.1"/>
    <property type="molecule type" value="Genomic_DNA"/>
</dbReference>
<keyword evidence="3" id="KW-1185">Reference proteome</keyword>
<proteinExistence type="predicted"/>
<evidence type="ECO:0000313" key="2">
    <source>
        <dbReference type="EMBL" id="KPV54121.1"/>
    </source>
</evidence>
<name>A0A0P9FBP7_9CHLR</name>
<sequence>MNAPQELIAELYADGESVLLARSAPRESAATDGTFVLEWRLIRVGWRGAAALYAIADRETARKVLPSAQLTVILYRRIDMVPVQAVEQDMTADWWLWQIAPTPWAAVWNHDDAFFAAESLDGLHAFAVAQRHYERALLADLEIARRPLHREHHERFMAALAEQSPALRRKYERGQVQVHDPQVKAIYEQHAAAYIEALQEQERGARDIETQLAALRAGRGAPDPGTPVEQPIERAA</sequence>
<evidence type="ECO:0000313" key="3">
    <source>
        <dbReference type="Proteomes" id="UP000050509"/>
    </source>
</evidence>
<protein>
    <submittedName>
        <fullName evidence="2">Uncharacterized protein</fullName>
    </submittedName>
</protein>
<comment type="caution">
    <text evidence="2">The sequence shown here is derived from an EMBL/GenBank/DDBJ whole genome shotgun (WGS) entry which is preliminary data.</text>
</comment>
<organism evidence="2 3">
    <name type="scientific">Kouleothrix aurantiaca</name>
    <dbReference type="NCBI Taxonomy" id="186479"/>
    <lineage>
        <taxon>Bacteria</taxon>
        <taxon>Bacillati</taxon>
        <taxon>Chloroflexota</taxon>
        <taxon>Chloroflexia</taxon>
        <taxon>Chloroflexales</taxon>
        <taxon>Roseiflexineae</taxon>
        <taxon>Roseiflexaceae</taxon>
        <taxon>Kouleothrix</taxon>
    </lineage>
</organism>
<dbReference type="Proteomes" id="UP000050509">
    <property type="component" value="Unassembled WGS sequence"/>
</dbReference>
<accession>A0A0P9FBP7</accession>
<evidence type="ECO:0000256" key="1">
    <source>
        <dbReference type="SAM" id="MobiDB-lite"/>
    </source>
</evidence>
<reference evidence="2 3" key="1">
    <citation type="submission" date="2015-09" db="EMBL/GenBank/DDBJ databases">
        <title>Draft genome sequence of Kouleothrix aurantiaca JCM 19913.</title>
        <authorList>
            <person name="Hemp J."/>
        </authorList>
    </citation>
    <scope>NUCLEOTIDE SEQUENCE [LARGE SCALE GENOMIC DNA]</scope>
    <source>
        <strain evidence="2 3">COM-B</strain>
    </source>
</reference>
<gene>
    <name evidence="2" type="ORF">SE17_05690</name>
</gene>
<dbReference type="AlphaFoldDB" id="A0A0P9FBP7"/>
<feature type="region of interest" description="Disordered" evidence="1">
    <location>
        <begin position="215"/>
        <end position="236"/>
    </location>
</feature>